<dbReference type="STRING" id="337451.A0A443N9Z4"/>
<evidence type="ECO:0000259" key="10">
    <source>
        <dbReference type="Pfam" id="PF20451"/>
    </source>
</evidence>
<gene>
    <name evidence="12" type="ORF">CKAN_00369900</name>
</gene>
<dbReference type="PANTHER" id="PTHR31713:SF96">
    <property type="entry name" value="OS02G0562300 PROTEIN"/>
    <property type="match status" value="1"/>
</dbReference>
<dbReference type="InterPro" id="IPR046829">
    <property type="entry name" value="Calmod_bind_C"/>
</dbReference>
<dbReference type="EMBL" id="QPKB01000002">
    <property type="protein sequence ID" value="RWR75323.1"/>
    <property type="molecule type" value="Genomic_DNA"/>
</dbReference>
<evidence type="ECO:0000313" key="12">
    <source>
        <dbReference type="EMBL" id="RWR75323.1"/>
    </source>
</evidence>
<dbReference type="Pfam" id="PF07887">
    <property type="entry name" value="Calmodulin_bind"/>
    <property type="match status" value="1"/>
</dbReference>
<dbReference type="Pfam" id="PF20452">
    <property type="entry name" value="Calmod_bind_C"/>
    <property type="match status" value="1"/>
</dbReference>
<dbReference type="InterPro" id="IPR046830">
    <property type="entry name" value="Calmod_bind_M"/>
</dbReference>
<organism evidence="12 13">
    <name type="scientific">Cinnamomum micranthum f. kanehirae</name>
    <dbReference type="NCBI Taxonomy" id="337451"/>
    <lineage>
        <taxon>Eukaryota</taxon>
        <taxon>Viridiplantae</taxon>
        <taxon>Streptophyta</taxon>
        <taxon>Embryophyta</taxon>
        <taxon>Tracheophyta</taxon>
        <taxon>Spermatophyta</taxon>
        <taxon>Magnoliopsida</taxon>
        <taxon>Magnoliidae</taxon>
        <taxon>Laurales</taxon>
        <taxon>Lauraceae</taxon>
        <taxon>Cinnamomum</taxon>
    </lineage>
</organism>
<evidence type="ECO:0000256" key="4">
    <source>
        <dbReference type="ARBA" id="ARBA00023125"/>
    </source>
</evidence>
<dbReference type="GO" id="GO:0080142">
    <property type="term" value="P:regulation of salicylic acid biosynthetic process"/>
    <property type="evidence" value="ECO:0007669"/>
    <property type="project" value="TreeGrafter"/>
</dbReference>
<dbReference type="GO" id="GO:0005516">
    <property type="term" value="F:calmodulin binding"/>
    <property type="evidence" value="ECO:0007669"/>
    <property type="project" value="InterPro"/>
</dbReference>
<reference evidence="12 13" key="1">
    <citation type="journal article" date="2019" name="Nat. Plants">
        <title>Stout camphor tree genome fills gaps in understanding of flowering plant genome evolution.</title>
        <authorList>
            <person name="Chaw S.M."/>
            <person name="Liu Y.C."/>
            <person name="Wu Y.W."/>
            <person name="Wang H.Y."/>
            <person name="Lin C.I."/>
            <person name="Wu C.S."/>
            <person name="Ke H.M."/>
            <person name="Chang L.Y."/>
            <person name="Hsu C.Y."/>
            <person name="Yang H.T."/>
            <person name="Sudianto E."/>
            <person name="Hsu M.H."/>
            <person name="Wu K.P."/>
            <person name="Wang L.N."/>
            <person name="Leebens-Mack J.H."/>
            <person name="Tsai I.J."/>
        </authorList>
    </citation>
    <scope>NUCLEOTIDE SEQUENCE [LARGE SCALE GENOMIC DNA]</scope>
    <source>
        <strain evidence="13">cv. Chaw 1501</strain>
        <tissue evidence="12">Young leaves</tissue>
    </source>
</reference>
<evidence type="ECO:0000256" key="6">
    <source>
        <dbReference type="ARBA" id="ARBA00023163"/>
    </source>
</evidence>
<evidence type="ECO:0000256" key="7">
    <source>
        <dbReference type="ARBA" id="ARBA00023242"/>
    </source>
</evidence>
<evidence type="ECO:0000256" key="8">
    <source>
        <dbReference type="SAM" id="MobiDB-lite"/>
    </source>
</evidence>
<evidence type="ECO:0000256" key="1">
    <source>
        <dbReference type="ARBA" id="ARBA00004123"/>
    </source>
</evidence>
<evidence type="ECO:0000259" key="11">
    <source>
        <dbReference type="Pfam" id="PF20452"/>
    </source>
</evidence>
<dbReference type="InterPro" id="IPR046831">
    <property type="entry name" value="Calmodulin_bind_N"/>
</dbReference>
<keyword evidence="6" id="KW-0804">Transcription</keyword>
<dbReference type="AlphaFoldDB" id="A0A443N9Z4"/>
<evidence type="ECO:0000313" key="13">
    <source>
        <dbReference type="Proteomes" id="UP000283530"/>
    </source>
</evidence>
<accession>A0A443N9Z4</accession>
<keyword evidence="4" id="KW-0238">DNA-binding</keyword>
<comment type="similarity">
    <text evidence="2">Belongs to the plant ACBP60 protein family.</text>
</comment>
<dbReference type="OrthoDB" id="10299189at2759"/>
<dbReference type="Proteomes" id="UP000283530">
    <property type="component" value="Unassembled WGS sequence"/>
</dbReference>
<keyword evidence="13" id="KW-1185">Reference proteome</keyword>
<evidence type="ECO:0000259" key="9">
    <source>
        <dbReference type="Pfam" id="PF07887"/>
    </source>
</evidence>
<dbReference type="GO" id="GO:0003700">
    <property type="term" value="F:DNA-binding transcription factor activity"/>
    <property type="evidence" value="ECO:0007669"/>
    <property type="project" value="TreeGrafter"/>
</dbReference>
<protein>
    <submittedName>
        <fullName evidence="12">Calmodulin-binding protein 60 C-like protein</fullName>
    </submittedName>
</protein>
<keyword evidence="7" id="KW-0539">Nucleus</keyword>
<evidence type="ECO:0000256" key="3">
    <source>
        <dbReference type="ARBA" id="ARBA00023015"/>
    </source>
</evidence>
<comment type="caution">
    <text evidence="12">The sequence shown here is derived from an EMBL/GenBank/DDBJ whole genome shotgun (WGS) entry which is preliminary data.</text>
</comment>
<evidence type="ECO:0000256" key="2">
    <source>
        <dbReference type="ARBA" id="ARBA00007214"/>
    </source>
</evidence>
<feature type="region of interest" description="Disordered" evidence="8">
    <location>
        <begin position="1"/>
        <end position="22"/>
    </location>
</feature>
<proteinExistence type="inferred from homology"/>
<dbReference type="InterPro" id="IPR012416">
    <property type="entry name" value="CBP60"/>
</dbReference>
<feature type="domain" description="Calmodulin binding protein central" evidence="10">
    <location>
        <begin position="252"/>
        <end position="316"/>
    </location>
</feature>
<keyword evidence="5" id="KW-0010">Activator</keyword>
<comment type="subcellular location">
    <subcellularLocation>
        <location evidence="1">Nucleus</location>
    </subcellularLocation>
</comment>
<feature type="domain" description="Calmodulin binding protein-like N-terminal" evidence="9">
    <location>
        <begin position="91"/>
        <end position="237"/>
    </location>
</feature>
<dbReference type="PANTHER" id="PTHR31713">
    <property type="entry name" value="OS02G0177800 PROTEIN"/>
    <property type="match status" value="1"/>
</dbReference>
<dbReference type="GO" id="GO:0005634">
    <property type="term" value="C:nucleus"/>
    <property type="evidence" value="ECO:0007669"/>
    <property type="project" value="UniProtKB-SubCell"/>
</dbReference>
<dbReference type="GO" id="GO:0043565">
    <property type="term" value="F:sequence-specific DNA binding"/>
    <property type="evidence" value="ECO:0007669"/>
    <property type="project" value="TreeGrafter"/>
</dbReference>
<sequence length="477" mass="53992">MMTRGKRVLDSNDDGEENLPELKKHKSPVLACVIPEALKGNSLKKVRSSMEPFLRSIVREEIESALAKLFPAMVGERLPPKQIQGPNGRKLRLRFQSKLPDKIFTGTKVVGEGGAEIHVVLIDMITGDVVRSGPESCARLLVVVLKGDFNNEDDGDWPWEEFERHVMKEREGKRPLLTGYLKVSLKEGVGSLGKFTFTDNSSWTPSGKFRLGVKFESSFCEGIHVRGAKTNAFIVIDQRGESYKKNHPPSWNDEVWRLEEIRKDGSFQKRLNEGGIYTVEDFLRLLVRDPESLRKILGGRMSDKKWHIIVKHAKTCLLNPRIHYVYYYDDNTKNNCIVFNSIYEFSGLIAGGQSYTTETLPDSGKGFVDALVKKAYENWKNIVECEGRMPLNMNQNETTSSFQTGQQVFAPHQPYSVPLVPANLEPDWGGDMGLEEEFCLEDYLCPPPCKYVTLRLVLLCVVRFKRAVAGRLVELGD</sequence>
<keyword evidence="3" id="KW-0805">Transcription regulation</keyword>
<dbReference type="Pfam" id="PF20451">
    <property type="entry name" value="Calmod_bind_M"/>
    <property type="match status" value="1"/>
</dbReference>
<evidence type="ECO:0000256" key="5">
    <source>
        <dbReference type="ARBA" id="ARBA00023159"/>
    </source>
</evidence>
<name>A0A443N9Z4_9MAGN</name>
<feature type="domain" description="Calmodulin binding protein C-terminal" evidence="11">
    <location>
        <begin position="324"/>
        <end position="384"/>
    </location>
</feature>